<reference evidence="3" key="1">
    <citation type="submission" date="2024-07" db="EMBL/GenBank/DDBJ databases">
        <authorList>
            <person name="Yu S.T."/>
        </authorList>
    </citation>
    <scope>NUCLEOTIDE SEQUENCE</scope>
    <source>
        <strain evidence="3">R08</strain>
    </source>
</reference>
<dbReference type="Pfam" id="PF13243">
    <property type="entry name" value="SQHop_cyclase_C"/>
    <property type="match status" value="1"/>
</dbReference>
<dbReference type="GO" id="GO:0046872">
    <property type="term" value="F:metal ion binding"/>
    <property type="evidence" value="ECO:0007669"/>
    <property type="project" value="UniProtKB-KW"/>
</dbReference>
<evidence type="ECO:0000256" key="1">
    <source>
        <dbReference type="ARBA" id="ARBA00022723"/>
    </source>
</evidence>
<proteinExistence type="predicted"/>
<evidence type="ECO:0000259" key="2">
    <source>
        <dbReference type="Pfam" id="PF13243"/>
    </source>
</evidence>
<dbReference type="CDD" id="cd00688">
    <property type="entry name" value="ISOPREN_C2_like"/>
    <property type="match status" value="1"/>
</dbReference>
<name>A0AB39M788_9ACTN</name>
<protein>
    <submittedName>
        <fullName evidence="3">Prenyltransferase/squalene oxidase repeat-containing protein</fullName>
    </submittedName>
</protein>
<dbReference type="InterPro" id="IPR032696">
    <property type="entry name" value="SQ_cyclase_C"/>
</dbReference>
<keyword evidence="1" id="KW-0479">Metal-binding</keyword>
<sequence>MTTDEIGLAGARTALGQEQPRLEAELGAARHRVSAFLGATVDADGGVRRPCASRTLESALLLVLLRGRGTHAEQVSRLADYLAAPEAQVTGFESALAQAVLHGRTIDTDVVGDELLADFDHFSVTRKRLLFDVHLAVAGAVPFDLSMLHPARTAATEGGDNSVSWVELIMLSVRVLVAHGLGRAWEISYAEQHRLLTLLGSSRAPVWEDYPIAHLLALLAVEHFAPEHPLVDSGVTALLASCNPDGGVPSVSDLHVFTTACTGLALARAKAEPALLRRLCDYLVRQQLPDGGWTFGEHMRHTDVDSTSYAAACLATVDPVRHRTTLERAAAYFRGMAGSDGGFPTYMRGDPSEVGMTGGVLSALPWREFAPAGLPEDAARWLIDAQQSDGTFERSWSLSEANTIWRAMWALHSLPESTRTALHRRITAANAASLRFLARAQNRDGGWGHRPGDPSDVTSTCYSLLALSAMGRRPHRDPIVRAGVAHLLSRQDRDGTFTAPPDQVAPRPLLFDAPVFTDIWVLLALTSCDTDWNW</sequence>
<dbReference type="InterPro" id="IPR008930">
    <property type="entry name" value="Terpenoid_cyclase/PrenylTrfase"/>
</dbReference>
<dbReference type="GO" id="GO:0008318">
    <property type="term" value="F:protein prenyltransferase activity"/>
    <property type="evidence" value="ECO:0007669"/>
    <property type="project" value="InterPro"/>
</dbReference>
<dbReference type="PANTHER" id="PTHR11774">
    <property type="entry name" value="GERANYLGERANYL TRANSFERASE TYPE BETA SUBUNIT"/>
    <property type="match status" value="1"/>
</dbReference>
<feature type="domain" description="Squalene cyclase C-terminal" evidence="2">
    <location>
        <begin position="285"/>
        <end position="500"/>
    </location>
</feature>
<gene>
    <name evidence="3" type="ORF">AB5J58_16875</name>
</gene>
<dbReference type="InterPro" id="IPR045089">
    <property type="entry name" value="PGGT1B-like"/>
</dbReference>
<dbReference type="SUPFAM" id="SSF48239">
    <property type="entry name" value="Terpenoid cyclases/Protein prenyltransferases"/>
    <property type="match status" value="2"/>
</dbReference>
<organism evidence="3">
    <name type="scientific">Streptomyces sp. R08</name>
    <dbReference type="NCBI Taxonomy" id="3238624"/>
    <lineage>
        <taxon>Bacteria</taxon>
        <taxon>Bacillati</taxon>
        <taxon>Actinomycetota</taxon>
        <taxon>Actinomycetes</taxon>
        <taxon>Kitasatosporales</taxon>
        <taxon>Streptomycetaceae</taxon>
        <taxon>Streptomyces</taxon>
    </lineage>
</organism>
<evidence type="ECO:0000313" key="3">
    <source>
        <dbReference type="EMBL" id="XDQ01762.1"/>
    </source>
</evidence>
<dbReference type="AlphaFoldDB" id="A0AB39M788"/>
<accession>A0AB39M788</accession>
<dbReference type="PANTHER" id="PTHR11774:SF11">
    <property type="entry name" value="GERANYLGERANYL TRANSFERASE TYPE-2 SUBUNIT BETA"/>
    <property type="match status" value="1"/>
</dbReference>
<dbReference type="Gene3D" id="1.50.10.20">
    <property type="match status" value="1"/>
</dbReference>
<dbReference type="RefSeq" id="WP_369188063.1">
    <property type="nucleotide sequence ID" value="NZ_CP163431.1"/>
</dbReference>
<dbReference type="EMBL" id="CP163431">
    <property type="protein sequence ID" value="XDQ01762.1"/>
    <property type="molecule type" value="Genomic_DNA"/>
</dbReference>